<sequence length="314" mass="35073">MSVHRTVPDATTVHESHIEDAHEEIRSHHRRKLMRQAKQYRQTTFRHAAKIAPEHGSPNTGRLPQRLLQGRRVSALHGDGRGGGKQQGGRQDGKQQGGQQQGRQQQGRQQQQDRRERRGPPLPDEQRATAATARYGTAGTAPRVRSIAVDTASARPAAAPRTDLQNLADQLHDRPMLLDPTLRVEWIRQCFLANEEHRTHPDRRGSHQRYAITLDMLKARQRTGDFSRSSPDDMSGVRQDLINASSALRASPIGPPRDEKEETDNALLPLMAFHGTRSLSPGMLDRAIRHLSTMLNTLAMSGRSRTDDDASDPS</sequence>
<organism evidence="2 3">
    <name type="scientific">Paraburkholderia metrosideri</name>
    <dbReference type="NCBI Taxonomy" id="580937"/>
    <lineage>
        <taxon>Bacteria</taxon>
        <taxon>Pseudomonadati</taxon>
        <taxon>Pseudomonadota</taxon>
        <taxon>Betaproteobacteria</taxon>
        <taxon>Burkholderiales</taxon>
        <taxon>Burkholderiaceae</taxon>
        <taxon>Paraburkholderia</taxon>
    </lineage>
</organism>
<feature type="compositionally biased region" description="Low complexity" evidence="1">
    <location>
        <begin position="101"/>
        <end position="110"/>
    </location>
</feature>
<feature type="compositionally biased region" description="Low complexity" evidence="1">
    <location>
        <begin position="128"/>
        <end position="139"/>
    </location>
</feature>
<comment type="caution">
    <text evidence="2">The sequence shown here is derived from an EMBL/GenBank/DDBJ whole genome shotgun (WGS) entry which is preliminary data.</text>
</comment>
<evidence type="ECO:0000256" key="1">
    <source>
        <dbReference type="SAM" id="MobiDB-lite"/>
    </source>
</evidence>
<proteinExistence type="predicted"/>
<dbReference type="EMBL" id="JAQQCF010000004">
    <property type="protein sequence ID" value="MFM0636384.1"/>
    <property type="molecule type" value="Genomic_DNA"/>
</dbReference>
<accession>A0ABW9DP27</accession>
<feature type="compositionally biased region" description="Basic and acidic residues" evidence="1">
    <location>
        <begin position="111"/>
        <end position="127"/>
    </location>
</feature>
<dbReference type="Proteomes" id="UP001629432">
    <property type="component" value="Unassembled WGS sequence"/>
</dbReference>
<feature type="compositionally biased region" description="Basic and acidic residues" evidence="1">
    <location>
        <begin position="12"/>
        <end position="26"/>
    </location>
</feature>
<dbReference type="RefSeq" id="WP_408334340.1">
    <property type="nucleotide sequence ID" value="NZ_JAQQCF010000004.1"/>
</dbReference>
<name>A0ABW9DP27_9BURK</name>
<evidence type="ECO:0008006" key="4">
    <source>
        <dbReference type="Google" id="ProtNLM"/>
    </source>
</evidence>
<reference evidence="2 3" key="1">
    <citation type="journal article" date="2024" name="Chem. Sci.">
        <title>Discovery of megapolipeptins by genome mining of a Burkholderiales bacteria collection.</title>
        <authorList>
            <person name="Paulo B.S."/>
            <person name="Recchia M.J.J."/>
            <person name="Lee S."/>
            <person name="Fergusson C.H."/>
            <person name="Romanowski S.B."/>
            <person name="Hernandez A."/>
            <person name="Krull N."/>
            <person name="Liu D.Y."/>
            <person name="Cavanagh H."/>
            <person name="Bos A."/>
            <person name="Gray C.A."/>
            <person name="Murphy B.T."/>
            <person name="Linington R.G."/>
            <person name="Eustaquio A.S."/>
        </authorList>
    </citation>
    <scope>NUCLEOTIDE SEQUENCE [LARGE SCALE GENOMIC DNA]</scope>
    <source>
        <strain evidence="2 3">RL17-338-BIC-A</strain>
    </source>
</reference>
<keyword evidence="3" id="KW-1185">Reference proteome</keyword>
<protein>
    <recommendedName>
        <fullName evidence="4">Type III effector protein</fullName>
    </recommendedName>
</protein>
<feature type="region of interest" description="Disordered" evidence="1">
    <location>
        <begin position="1"/>
        <end position="30"/>
    </location>
</feature>
<evidence type="ECO:0000313" key="3">
    <source>
        <dbReference type="Proteomes" id="UP001629432"/>
    </source>
</evidence>
<gene>
    <name evidence="2" type="ORF">PQQ63_06730</name>
</gene>
<feature type="region of interest" description="Disordered" evidence="1">
    <location>
        <begin position="75"/>
        <end position="139"/>
    </location>
</feature>
<evidence type="ECO:0000313" key="2">
    <source>
        <dbReference type="EMBL" id="MFM0636384.1"/>
    </source>
</evidence>